<dbReference type="InterPro" id="IPR035965">
    <property type="entry name" value="PAS-like_dom_sf"/>
</dbReference>
<dbReference type="InterPro" id="IPR052155">
    <property type="entry name" value="Biofilm_reg_signaling"/>
</dbReference>
<evidence type="ECO:0000259" key="4">
    <source>
        <dbReference type="PROSITE" id="PS50112"/>
    </source>
</evidence>
<dbReference type="CDD" id="cd01949">
    <property type="entry name" value="GGDEF"/>
    <property type="match status" value="1"/>
</dbReference>
<dbReference type="FunCoup" id="A0A5Q0BMQ3">
    <property type="interactions" value="277"/>
</dbReference>
<dbReference type="Pfam" id="PF00990">
    <property type="entry name" value="GGDEF"/>
    <property type="match status" value="2"/>
</dbReference>
<feature type="transmembrane region" description="Helical" evidence="3">
    <location>
        <begin position="12"/>
        <end position="35"/>
    </location>
</feature>
<keyword evidence="3" id="KW-0472">Membrane</keyword>
<dbReference type="InterPro" id="IPR035919">
    <property type="entry name" value="EAL_sf"/>
</dbReference>
<evidence type="ECO:0000313" key="7">
    <source>
        <dbReference type="EMBL" id="QFY43398.1"/>
    </source>
</evidence>
<gene>
    <name evidence="7" type="ORF">F6R98_12880</name>
</gene>
<dbReference type="RefSeq" id="WP_153249381.1">
    <property type="nucleotide sequence ID" value="NZ_CP044205.1"/>
</dbReference>
<dbReference type="AlphaFoldDB" id="A0A5Q0BMQ3"/>
<dbReference type="GO" id="GO:0071111">
    <property type="term" value="F:cyclic-guanylate-specific phosphodiesterase activity"/>
    <property type="evidence" value="ECO:0007669"/>
    <property type="project" value="UniProtKB-EC"/>
</dbReference>
<evidence type="ECO:0000256" key="3">
    <source>
        <dbReference type="SAM" id="Phobius"/>
    </source>
</evidence>
<protein>
    <recommendedName>
        <fullName evidence="1">cyclic-guanylate-specific phosphodiesterase</fullName>
        <ecNumber evidence="1">3.1.4.52</ecNumber>
    </recommendedName>
</protein>
<dbReference type="SMART" id="SM00267">
    <property type="entry name" value="GGDEF"/>
    <property type="match status" value="1"/>
</dbReference>
<dbReference type="PANTHER" id="PTHR44757">
    <property type="entry name" value="DIGUANYLATE CYCLASE DGCP"/>
    <property type="match status" value="1"/>
</dbReference>
<dbReference type="SMART" id="SM00091">
    <property type="entry name" value="PAS"/>
    <property type="match status" value="1"/>
</dbReference>
<dbReference type="SUPFAM" id="SSF141868">
    <property type="entry name" value="EAL domain-like"/>
    <property type="match status" value="1"/>
</dbReference>
<dbReference type="Proteomes" id="UP000325755">
    <property type="component" value="Chromosome"/>
</dbReference>
<feature type="domain" description="PAS" evidence="4">
    <location>
        <begin position="247"/>
        <end position="291"/>
    </location>
</feature>
<accession>A0A5Q0BMQ3</accession>
<dbReference type="PROSITE" id="PS50883">
    <property type="entry name" value="EAL"/>
    <property type="match status" value="1"/>
</dbReference>
<dbReference type="InParanoid" id="A0A5Q0BMQ3"/>
<feature type="domain" description="GGDEF" evidence="6">
    <location>
        <begin position="404"/>
        <end position="579"/>
    </location>
</feature>
<feature type="transmembrane region" description="Helical" evidence="3">
    <location>
        <begin position="42"/>
        <end position="63"/>
    </location>
</feature>
<evidence type="ECO:0000256" key="1">
    <source>
        <dbReference type="ARBA" id="ARBA00012282"/>
    </source>
</evidence>
<dbReference type="FunFam" id="3.20.20.450:FF:000001">
    <property type="entry name" value="Cyclic di-GMP phosphodiesterase yahA"/>
    <property type="match status" value="1"/>
</dbReference>
<dbReference type="InterPro" id="IPR029787">
    <property type="entry name" value="Nucleotide_cyclase"/>
</dbReference>
<dbReference type="EMBL" id="CP044205">
    <property type="protein sequence ID" value="QFY43398.1"/>
    <property type="molecule type" value="Genomic_DNA"/>
</dbReference>
<keyword evidence="3" id="KW-0812">Transmembrane</keyword>
<dbReference type="InterPro" id="IPR000160">
    <property type="entry name" value="GGDEF_dom"/>
</dbReference>
<dbReference type="CDD" id="cd01948">
    <property type="entry name" value="EAL"/>
    <property type="match status" value="1"/>
</dbReference>
<dbReference type="EC" id="3.1.4.52" evidence="1"/>
<reference evidence="7 8" key="1">
    <citation type="submission" date="2019-09" db="EMBL/GenBank/DDBJ databases">
        <title>Ecophysiology of the spiral-shaped methanotroph Methylospira mobilis as revealed by the complete genome sequence.</title>
        <authorList>
            <person name="Oshkin I.Y."/>
            <person name="Dedysh S.N."/>
            <person name="Miroshnikov K."/>
            <person name="Danilova O.V."/>
            <person name="Hakobyan A."/>
            <person name="Liesack W."/>
        </authorList>
    </citation>
    <scope>NUCLEOTIDE SEQUENCE [LARGE SCALE GENOMIC DNA]</scope>
    <source>
        <strain evidence="7 8">Shm1</strain>
    </source>
</reference>
<keyword evidence="3" id="KW-1133">Transmembrane helix</keyword>
<dbReference type="Pfam" id="PF00563">
    <property type="entry name" value="EAL"/>
    <property type="match status" value="1"/>
</dbReference>
<evidence type="ECO:0000259" key="6">
    <source>
        <dbReference type="PROSITE" id="PS50887"/>
    </source>
</evidence>
<dbReference type="PROSITE" id="PS50887">
    <property type="entry name" value="GGDEF"/>
    <property type="match status" value="1"/>
</dbReference>
<evidence type="ECO:0000256" key="2">
    <source>
        <dbReference type="ARBA" id="ARBA00022636"/>
    </source>
</evidence>
<dbReference type="PROSITE" id="PS50112">
    <property type="entry name" value="PAS"/>
    <property type="match status" value="1"/>
</dbReference>
<dbReference type="InterPro" id="IPR001633">
    <property type="entry name" value="EAL_dom"/>
</dbReference>
<feature type="domain" description="EAL" evidence="5">
    <location>
        <begin position="588"/>
        <end position="842"/>
    </location>
</feature>
<dbReference type="KEGG" id="mmob:F6R98_12880"/>
<proteinExistence type="predicted"/>
<feature type="transmembrane region" description="Helical" evidence="3">
    <location>
        <begin position="186"/>
        <end position="207"/>
    </location>
</feature>
<dbReference type="InterPro" id="IPR043128">
    <property type="entry name" value="Rev_trsase/Diguanyl_cyclase"/>
</dbReference>
<dbReference type="SMART" id="SM00052">
    <property type="entry name" value="EAL"/>
    <property type="match status" value="1"/>
</dbReference>
<dbReference type="OrthoDB" id="9816309at2"/>
<dbReference type="CDD" id="cd00130">
    <property type="entry name" value="PAS"/>
    <property type="match status" value="1"/>
</dbReference>
<dbReference type="Gene3D" id="3.30.450.20">
    <property type="entry name" value="PAS domain"/>
    <property type="match status" value="1"/>
</dbReference>
<dbReference type="InterPro" id="IPR000014">
    <property type="entry name" value="PAS"/>
</dbReference>
<dbReference type="SUPFAM" id="SSF55785">
    <property type="entry name" value="PYP-like sensor domain (PAS domain)"/>
    <property type="match status" value="1"/>
</dbReference>
<sequence>MIISNSSFLIGSYLVSAGFIFAIGIQASFVALAGYRTKLYRVFSLLCLLAAGFMFTTVNYYLVDTVAAAAVAIKWQSTLIGFFFLVFYAFVAIYTQQRRIKPWLIGIALILGGLMIANCLSPYGTRYATLDKAAPLILPWGEILPRFSGKTGSYASIPRATHLGILIWALYRSAVQFRQGQRRDGIFLATSVLLLVATYLWGMLIDLGLINSFYSPGLAFLILILLMSIGLALELRHQTSIMKSNADELRIAATAFETQEGIFVTDERKIILRVNKAFCRLTGYQPEEVIGAPPVMIGFGRNQTPFLHHMQEILLHDQCWQGEAWCRNKDGALMEIWLTVSCISDPNEQTHISVGAFSDISKYKAAEARIHDLAFYDPLTNLPNRRLLLDRLQQAITAGNRHRRHGAVLFIDLDNFKILNDSKGHKLGDILLIEVAERLQTTLRESDTVARLGGDGFTAMLYTQGSESEIAGENPHKTAHHEGNTVARLGGDEFVVILNNLDMETRQAVVQAEIVGEKLLGACRGPFSLQGQEYYSSSCIGVCLFLGSQFGVDELLKRADTAMYQAKKEGSNNMRFYDPEMQSILESRLRLESWMRNMVPDNQLRLHYQPKVDSSGRIFGAEVLLRWLHPEQGIISPAEFIPLSEENGLILHIGEWVLKAACQQLKAWENDTKTSSLHLSVNVSAKQIHQPDFVVRVQNILNNTGANPAKLNLELTESMLMEKVEDVINKMSSLKSIGVSFALDDFGTGYSSLSYLKRLPLDELKIDQSFVRDVLIAPNDDAIACAIIALGKSMGLSVIAEGVELQEQLDFLARHGCNHFQGYLFSKPVPIGEFELLLGNAA</sequence>
<feature type="transmembrane region" description="Helical" evidence="3">
    <location>
        <begin position="102"/>
        <end position="123"/>
    </location>
</feature>
<dbReference type="NCBIfam" id="TIGR00229">
    <property type="entry name" value="sensory_box"/>
    <property type="match status" value="1"/>
</dbReference>
<dbReference type="SUPFAM" id="SSF55073">
    <property type="entry name" value="Nucleotide cyclase"/>
    <property type="match status" value="2"/>
</dbReference>
<evidence type="ECO:0000259" key="5">
    <source>
        <dbReference type="PROSITE" id="PS50883"/>
    </source>
</evidence>
<feature type="transmembrane region" description="Helical" evidence="3">
    <location>
        <begin position="213"/>
        <end position="233"/>
    </location>
</feature>
<feature type="transmembrane region" description="Helical" evidence="3">
    <location>
        <begin position="75"/>
        <end position="95"/>
    </location>
</feature>
<dbReference type="Gene3D" id="3.30.70.270">
    <property type="match status" value="2"/>
</dbReference>
<organism evidence="7 8">
    <name type="scientific">Candidatus Methylospira mobilis</name>
    <dbReference type="NCBI Taxonomy" id="1808979"/>
    <lineage>
        <taxon>Bacteria</taxon>
        <taxon>Pseudomonadati</taxon>
        <taxon>Pseudomonadota</taxon>
        <taxon>Gammaproteobacteria</taxon>
        <taxon>Methylococcales</taxon>
        <taxon>Methylococcaceae</taxon>
        <taxon>Candidatus Methylospira</taxon>
    </lineage>
</organism>
<dbReference type="Pfam" id="PF13426">
    <property type="entry name" value="PAS_9"/>
    <property type="match status" value="1"/>
</dbReference>
<name>A0A5Q0BMQ3_9GAMM</name>
<keyword evidence="2" id="KW-0973">c-di-GMP</keyword>
<dbReference type="PANTHER" id="PTHR44757:SF2">
    <property type="entry name" value="BIOFILM ARCHITECTURE MAINTENANCE PROTEIN MBAA"/>
    <property type="match status" value="1"/>
</dbReference>
<evidence type="ECO:0000313" key="8">
    <source>
        <dbReference type="Proteomes" id="UP000325755"/>
    </source>
</evidence>
<keyword evidence="8" id="KW-1185">Reference proteome</keyword>
<dbReference type="NCBIfam" id="TIGR00254">
    <property type="entry name" value="GGDEF"/>
    <property type="match status" value="2"/>
</dbReference>
<dbReference type="Gene3D" id="3.20.20.450">
    <property type="entry name" value="EAL domain"/>
    <property type="match status" value="1"/>
</dbReference>